<reference evidence="6" key="2">
    <citation type="submission" date="2023-06" db="EMBL/GenBank/DDBJ databases">
        <authorList>
            <consortium name="Lawrence Berkeley National Laboratory"/>
            <person name="Haridas S."/>
            <person name="Hensen N."/>
            <person name="Bonometti L."/>
            <person name="Westerberg I."/>
            <person name="Brannstrom I.O."/>
            <person name="Guillou S."/>
            <person name="Cros-Aarteil S."/>
            <person name="Calhoun S."/>
            <person name="Kuo A."/>
            <person name="Mondo S."/>
            <person name="Pangilinan J."/>
            <person name="Riley R."/>
            <person name="LaButti K."/>
            <person name="Andreopoulos B."/>
            <person name="Lipzen A."/>
            <person name="Chen C."/>
            <person name="Yanf M."/>
            <person name="Daum C."/>
            <person name="Ng V."/>
            <person name="Clum A."/>
            <person name="Steindorff A."/>
            <person name="Ohm R."/>
            <person name="Martin F."/>
            <person name="Silar P."/>
            <person name="Natvig D."/>
            <person name="Lalanne C."/>
            <person name="Gautier V."/>
            <person name="Ament-velasquez S.L."/>
            <person name="Kruys A."/>
            <person name="Hutchinson M.I."/>
            <person name="Powell A.J."/>
            <person name="Barry K."/>
            <person name="Miller A.N."/>
            <person name="Grigoriev I.V."/>
            <person name="Debuchy R."/>
            <person name="Gladieux P."/>
            <person name="Thoren M.H."/>
            <person name="Johannesson H."/>
        </authorList>
    </citation>
    <scope>NUCLEOTIDE SEQUENCE</scope>
    <source>
        <strain evidence="6">CBS 232.78</strain>
    </source>
</reference>
<evidence type="ECO:0000313" key="6">
    <source>
        <dbReference type="EMBL" id="KAK3390120.1"/>
    </source>
</evidence>
<keyword evidence="7" id="KW-1185">Reference proteome</keyword>
<protein>
    <submittedName>
        <fullName evidence="6">Aspartic peptidase domain-containing protein</fullName>
    </submittedName>
</protein>
<feature type="signal peptide" evidence="4">
    <location>
        <begin position="1"/>
        <end position="16"/>
    </location>
</feature>
<dbReference type="InterPro" id="IPR001969">
    <property type="entry name" value="Aspartic_peptidase_AS"/>
</dbReference>
<dbReference type="PRINTS" id="PR00792">
    <property type="entry name" value="PEPSIN"/>
</dbReference>
<dbReference type="Proteomes" id="UP001285441">
    <property type="component" value="Unassembled WGS sequence"/>
</dbReference>
<dbReference type="PROSITE" id="PS00141">
    <property type="entry name" value="ASP_PROTEASE"/>
    <property type="match status" value="1"/>
</dbReference>
<keyword evidence="4" id="KW-0732">Signal</keyword>
<dbReference type="AlphaFoldDB" id="A0AAE0NZ94"/>
<evidence type="ECO:0000256" key="1">
    <source>
        <dbReference type="ARBA" id="ARBA00007447"/>
    </source>
</evidence>
<evidence type="ECO:0000256" key="2">
    <source>
        <dbReference type="ARBA" id="ARBA00022750"/>
    </source>
</evidence>
<sequence>MAPSLKLLFLWQSVLTLSFARQASITQVKCPQSHGAKPNFPSLDLHWISIDSFNGAYFVDIQVGEPPQTLRVVHDSGSGDIFLHSTADNGYEESCAAQTPNDICFPEYVNKTSRTYKEIGPGKFHPPIVGLPNATGSYITDTLRFPGATIRNQVIGSTWFAPLPVSLLGTSFPSVQAGVYKGTFPAYPTFIERMVSGGIIQSQTESIWLDPTRSDPDVFPDGHALYGAVDTSLFTGKLVTVPAVAPKNTTPTDTPLNWNVPVRSIAKRDRKNKNLVATLTGLSCVVDTGTSFLALPNSSFMNLVAAYPKAVYNDSVAGFPGFWQLPCSERDKASNALEVTFFDPRDEKTQVTIEVPPWQVIWPTHNLVPGGDKNTCVLNAVSWEAYFGGDGNVGDVFECVLGDSIMKAGYFVLDTGNKEASIAFAAVRRGPPRLVGIPKGGVRKLKL</sequence>
<dbReference type="InterPro" id="IPR001461">
    <property type="entry name" value="Aspartic_peptidase_A1"/>
</dbReference>
<evidence type="ECO:0000256" key="4">
    <source>
        <dbReference type="SAM" id="SignalP"/>
    </source>
</evidence>
<evidence type="ECO:0000313" key="7">
    <source>
        <dbReference type="Proteomes" id="UP001285441"/>
    </source>
</evidence>
<dbReference type="PANTHER" id="PTHR47966">
    <property type="entry name" value="BETA-SITE APP-CLEAVING ENZYME, ISOFORM A-RELATED"/>
    <property type="match status" value="1"/>
</dbReference>
<dbReference type="SUPFAM" id="SSF50630">
    <property type="entry name" value="Acid proteases"/>
    <property type="match status" value="1"/>
</dbReference>
<dbReference type="GO" id="GO:0006508">
    <property type="term" value="P:proteolysis"/>
    <property type="evidence" value="ECO:0007669"/>
    <property type="project" value="UniProtKB-KW"/>
</dbReference>
<proteinExistence type="inferred from homology"/>
<dbReference type="EMBL" id="JAULSW010000002">
    <property type="protein sequence ID" value="KAK3390120.1"/>
    <property type="molecule type" value="Genomic_DNA"/>
</dbReference>
<dbReference type="Gene3D" id="2.40.70.10">
    <property type="entry name" value="Acid Proteases"/>
    <property type="match status" value="2"/>
</dbReference>
<dbReference type="InterPro" id="IPR021109">
    <property type="entry name" value="Peptidase_aspartic_dom_sf"/>
</dbReference>
<evidence type="ECO:0000259" key="5">
    <source>
        <dbReference type="PROSITE" id="PS51767"/>
    </source>
</evidence>
<dbReference type="PROSITE" id="PS51767">
    <property type="entry name" value="PEPTIDASE_A1"/>
    <property type="match status" value="1"/>
</dbReference>
<reference evidence="6" key="1">
    <citation type="journal article" date="2023" name="Mol. Phylogenet. Evol.">
        <title>Genome-scale phylogeny and comparative genomics of the fungal order Sordariales.</title>
        <authorList>
            <person name="Hensen N."/>
            <person name="Bonometti L."/>
            <person name="Westerberg I."/>
            <person name="Brannstrom I.O."/>
            <person name="Guillou S."/>
            <person name="Cros-Aarteil S."/>
            <person name="Calhoun S."/>
            <person name="Haridas S."/>
            <person name="Kuo A."/>
            <person name="Mondo S."/>
            <person name="Pangilinan J."/>
            <person name="Riley R."/>
            <person name="LaButti K."/>
            <person name="Andreopoulos B."/>
            <person name="Lipzen A."/>
            <person name="Chen C."/>
            <person name="Yan M."/>
            <person name="Daum C."/>
            <person name="Ng V."/>
            <person name="Clum A."/>
            <person name="Steindorff A."/>
            <person name="Ohm R.A."/>
            <person name="Martin F."/>
            <person name="Silar P."/>
            <person name="Natvig D.O."/>
            <person name="Lalanne C."/>
            <person name="Gautier V."/>
            <person name="Ament-Velasquez S.L."/>
            <person name="Kruys A."/>
            <person name="Hutchinson M.I."/>
            <person name="Powell A.J."/>
            <person name="Barry K."/>
            <person name="Miller A.N."/>
            <person name="Grigoriev I.V."/>
            <person name="Debuchy R."/>
            <person name="Gladieux P."/>
            <person name="Hiltunen Thoren M."/>
            <person name="Johannesson H."/>
        </authorList>
    </citation>
    <scope>NUCLEOTIDE SEQUENCE</scope>
    <source>
        <strain evidence="6">CBS 232.78</strain>
    </source>
</reference>
<keyword evidence="3" id="KW-0645">Protease</keyword>
<keyword evidence="3" id="KW-0378">Hydrolase</keyword>
<comment type="similarity">
    <text evidence="1 3">Belongs to the peptidase A1 family.</text>
</comment>
<comment type="caution">
    <text evidence="6">The sequence shown here is derived from an EMBL/GenBank/DDBJ whole genome shotgun (WGS) entry which is preliminary data.</text>
</comment>
<feature type="domain" description="Peptidase A1" evidence="5">
    <location>
        <begin position="57"/>
        <end position="423"/>
    </location>
</feature>
<dbReference type="GO" id="GO:0004190">
    <property type="term" value="F:aspartic-type endopeptidase activity"/>
    <property type="evidence" value="ECO:0007669"/>
    <property type="project" value="UniProtKB-KW"/>
</dbReference>
<name>A0AAE0NZ94_9PEZI</name>
<feature type="chain" id="PRO_5041928727" evidence="4">
    <location>
        <begin position="17"/>
        <end position="447"/>
    </location>
</feature>
<dbReference type="Pfam" id="PF00026">
    <property type="entry name" value="Asp"/>
    <property type="match status" value="1"/>
</dbReference>
<dbReference type="PANTHER" id="PTHR47966:SF65">
    <property type="entry name" value="ASPARTIC-TYPE ENDOPEPTIDASE"/>
    <property type="match status" value="1"/>
</dbReference>
<accession>A0AAE0NZ94</accession>
<organism evidence="6 7">
    <name type="scientific">Podospora didyma</name>
    <dbReference type="NCBI Taxonomy" id="330526"/>
    <lineage>
        <taxon>Eukaryota</taxon>
        <taxon>Fungi</taxon>
        <taxon>Dikarya</taxon>
        <taxon>Ascomycota</taxon>
        <taxon>Pezizomycotina</taxon>
        <taxon>Sordariomycetes</taxon>
        <taxon>Sordariomycetidae</taxon>
        <taxon>Sordariales</taxon>
        <taxon>Podosporaceae</taxon>
        <taxon>Podospora</taxon>
    </lineage>
</organism>
<dbReference type="InterPro" id="IPR033121">
    <property type="entry name" value="PEPTIDASE_A1"/>
</dbReference>
<evidence type="ECO:0000256" key="3">
    <source>
        <dbReference type="RuleBase" id="RU000454"/>
    </source>
</evidence>
<keyword evidence="2 3" id="KW-0064">Aspartyl protease</keyword>
<gene>
    <name evidence="6" type="ORF">B0H63DRAFT_464817</name>
</gene>